<keyword evidence="4" id="KW-1185">Reference proteome</keyword>
<dbReference type="InterPro" id="IPR010982">
    <property type="entry name" value="Lambda_DNA-bd_dom_sf"/>
</dbReference>
<dbReference type="AlphaFoldDB" id="A0A0K2SGW7"/>
<protein>
    <submittedName>
        <fullName evidence="3">DNA-binding protein</fullName>
    </submittedName>
</protein>
<dbReference type="GO" id="GO:0003700">
    <property type="term" value="F:DNA-binding transcription factor activity"/>
    <property type="evidence" value="ECO:0007669"/>
    <property type="project" value="TreeGrafter"/>
</dbReference>
<evidence type="ECO:0000256" key="1">
    <source>
        <dbReference type="ARBA" id="ARBA00023125"/>
    </source>
</evidence>
<dbReference type="EMBL" id="AP014924">
    <property type="protein sequence ID" value="BAS26335.1"/>
    <property type="molecule type" value="Genomic_DNA"/>
</dbReference>
<sequence>MSLGSRVRKTRQLRGLTQKELAGNRLSKSMISQIENDRVAPSLDTLEYLAERLGMPVAALLDDTAI</sequence>
<reference evidence="4" key="1">
    <citation type="submission" date="2015-07" db="EMBL/GenBank/DDBJ databases">
        <title>Complete genome sequence and phylogenetic analysis of Limnochorda pilosa.</title>
        <authorList>
            <person name="Watanabe M."/>
            <person name="Kojima H."/>
            <person name="Fukui M."/>
        </authorList>
    </citation>
    <scope>NUCLEOTIDE SEQUENCE [LARGE SCALE GENOMIC DNA]</scope>
    <source>
        <strain evidence="4">HC45</strain>
    </source>
</reference>
<dbReference type="InterPro" id="IPR001387">
    <property type="entry name" value="Cro/C1-type_HTH"/>
</dbReference>
<dbReference type="Gene3D" id="1.25.40.10">
    <property type="entry name" value="Tetratricopeptide repeat domain"/>
    <property type="match status" value="1"/>
</dbReference>
<dbReference type="OrthoDB" id="2470999at2"/>
<dbReference type="GO" id="GO:0005829">
    <property type="term" value="C:cytosol"/>
    <property type="evidence" value="ECO:0007669"/>
    <property type="project" value="TreeGrafter"/>
</dbReference>
<dbReference type="KEGG" id="lpil:LIP_0478"/>
<organism evidence="3 4">
    <name type="scientific">Limnochorda pilosa</name>
    <dbReference type="NCBI Taxonomy" id="1555112"/>
    <lineage>
        <taxon>Bacteria</taxon>
        <taxon>Bacillati</taxon>
        <taxon>Bacillota</taxon>
        <taxon>Limnochordia</taxon>
        <taxon>Limnochordales</taxon>
        <taxon>Limnochordaceae</taxon>
        <taxon>Limnochorda</taxon>
    </lineage>
</organism>
<dbReference type="PANTHER" id="PTHR46797:SF2">
    <property type="entry name" value="TRANSCRIPTIONAL REGULATOR"/>
    <property type="match status" value="1"/>
</dbReference>
<evidence type="ECO:0000259" key="2">
    <source>
        <dbReference type="PROSITE" id="PS50943"/>
    </source>
</evidence>
<keyword evidence="1 3" id="KW-0238">DNA-binding</keyword>
<dbReference type="GO" id="GO:0003677">
    <property type="term" value="F:DNA binding"/>
    <property type="evidence" value="ECO:0007669"/>
    <property type="project" value="UniProtKB-KW"/>
</dbReference>
<dbReference type="Proteomes" id="UP000065807">
    <property type="component" value="Chromosome"/>
</dbReference>
<dbReference type="SMART" id="SM00530">
    <property type="entry name" value="HTH_XRE"/>
    <property type="match status" value="1"/>
</dbReference>
<gene>
    <name evidence="3" type="ORF">LIP_0478</name>
</gene>
<dbReference type="InterPro" id="IPR011990">
    <property type="entry name" value="TPR-like_helical_dom_sf"/>
</dbReference>
<proteinExistence type="predicted"/>
<dbReference type="PROSITE" id="PS50943">
    <property type="entry name" value="HTH_CROC1"/>
    <property type="match status" value="1"/>
</dbReference>
<dbReference type="PANTHER" id="PTHR46797">
    <property type="entry name" value="HTH-TYPE TRANSCRIPTIONAL REGULATOR"/>
    <property type="match status" value="1"/>
</dbReference>
<evidence type="ECO:0000313" key="4">
    <source>
        <dbReference type="Proteomes" id="UP000065807"/>
    </source>
</evidence>
<dbReference type="SUPFAM" id="SSF47413">
    <property type="entry name" value="lambda repressor-like DNA-binding domains"/>
    <property type="match status" value="1"/>
</dbReference>
<dbReference type="Pfam" id="PF01381">
    <property type="entry name" value="HTH_3"/>
    <property type="match status" value="1"/>
</dbReference>
<name>A0A0K2SGW7_LIMPI</name>
<evidence type="ECO:0000313" key="3">
    <source>
        <dbReference type="EMBL" id="BAS26335.1"/>
    </source>
</evidence>
<dbReference type="RefSeq" id="WP_158509528.1">
    <property type="nucleotide sequence ID" value="NZ_AP014924.1"/>
</dbReference>
<dbReference type="InterPro" id="IPR050807">
    <property type="entry name" value="TransReg_Diox_bact_type"/>
</dbReference>
<dbReference type="CDD" id="cd00093">
    <property type="entry name" value="HTH_XRE"/>
    <property type="match status" value="1"/>
</dbReference>
<accession>A0A0K2SGW7</accession>
<reference evidence="4" key="2">
    <citation type="journal article" date="2016" name="Int. J. Syst. Evol. Microbiol.">
        <title>Complete genome sequence and cell structure of Limnochorda pilosa, a Gram-negative spore-former within the phylum Firmicutes.</title>
        <authorList>
            <person name="Watanabe M."/>
            <person name="Kojima H."/>
            <person name="Fukui M."/>
        </authorList>
    </citation>
    <scope>NUCLEOTIDE SEQUENCE [LARGE SCALE GENOMIC DNA]</scope>
    <source>
        <strain evidence="4">HC45</strain>
    </source>
</reference>
<feature type="domain" description="HTH cro/C1-type" evidence="2">
    <location>
        <begin position="7"/>
        <end position="60"/>
    </location>
</feature>